<dbReference type="InterPro" id="IPR004358">
    <property type="entry name" value="Sig_transdc_His_kin-like_C"/>
</dbReference>
<keyword evidence="6 10" id="KW-0418">Kinase</keyword>
<evidence type="ECO:0000256" key="3">
    <source>
        <dbReference type="ARBA" id="ARBA00012438"/>
    </source>
</evidence>
<dbReference type="InterPro" id="IPR035965">
    <property type="entry name" value="PAS-like_dom_sf"/>
</dbReference>
<comment type="caution">
    <text evidence="10">The sequence shown here is derived from an EMBL/GenBank/DDBJ whole genome shotgun (WGS) entry which is preliminary data.</text>
</comment>
<evidence type="ECO:0000256" key="6">
    <source>
        <dbReference type="ARBA" id="ARBA00022777"/>
    </source>
</evidence>
<dbReference type="SUPFAM" id="SSF47384">
    <property type="entry name" value="Homodimeric domain of signal transducing histidine kinase"/>
    <property type="match status" value="1"/>
</dbReference>
<feature type="transmembrane region" description="Helical" evidence="8">
    <location>
        <begin position="96"/>
        <end position="118"/>
    </location>
</feature>
<accession>A0ABN3A921</accession>
<dbReference type="Gene3D" id="3.30.565.10">
    <property type="entry name" value="Histidine kinase-like ATPase, C-terminal domain"/>
    <property type="match status" value="1"/>
</dbReference>
<dbReference type="CDD" id="cd00082">
    <property type="entry name" value="HisKA"/>
    <property type="match status" value="1"/>
</dbReference>
<dbReference type="Pfam" id="PF00512">
    <property type="entry name" value="HisKA"/>
    <property type="match status" value="1"/>
</dbReference>
<evidence type="ECO:0000256" key="5">
    <source>
        <dbReference type="ARBA" id="ARBA00022679"/>
    </source>
</evidence>
<protein>
    <recommendedName>
        <fullName evidence="3">histidine kinase</fullName>
        <ecNumber evidence="3">2.7.13.3</ecNumber>
    </recommendedName>
</protein>
<dbReference type="PANTHER" id="PTHR43711">
    <property type="entry name" value="TWO-COMPONENT HISTIDINE KINASE"/>
    <property type="match status" value="1"/>
</dbReference>
<sequence length="558" mass="59777">MPHLDVRRRGSGTARRLLFADEPDPRVLQGVFALLFALDLVLRSVGGSPVRLWSWPAAGAAITLVACLAAVALPWARLPVWAVGVLPVLDVAALGLSRLDTLSAGAGILTVVPALWLGRQYGRKGAAVGGVAALLLVVLPGFLYFGVSGITLSKALLIVVVAGWAALAIASALERVRAGWEEAERGRVELAAALETIEHQRRVSDAILDTVDVGLVLLDGDGVYQAMNRRHQAFMRLGYPDGHAGRAGQLGEVYAEDGTTPLPREAMPTHRASQGEEFDDCRIWIGHDPRTNRAVSVSARSVRDEDGTFTGAALAYNDVTDFMQAMRVKDEFIASVSHELRTPLTSISGYVSILLEREDLPRQVLSQLEVVDRNADRLRRLVTDLLHTAQADEGPMHVVRSRTDLGEIVRQSVRAAGPAARAAGIDVEVEAPDSLLAVVDPQRMAQVVDNLVSNALKYTPSGGSVRVVLGVDGDRLELAVTDTGIGIEAADLARLFTRFFRARHAAEQSIQGVGLGLSIARSIVESHGGRIEVESEVGRGSTFRVRIPLDVEQPVAPG</sequence>
<dbReference type="Gene3D" id="3.30.450.20">
    <property type="entry name" value="PAS domain"/>
    <property type="match status" value="1"/>
</dbReference>
<gene>
    <name evidence="10" type="ORF">GCM10009844_43710</name>
</gene>
<dbReference type="PANTHER" id="PTHR43711:SF28">
    <property type="entry name" value="SENSOR HISTIDINE KINASE YXDK"/>
    <property type="match status" value="1"/>
</dbReference>
<dbReference type="PRINTS" id="PR00344">
    <property type="entry name" value="BCTRLSENSOR"/>
</dbReference>
<dbReference type="PROSITE" id="PS50109">
    <property type="entry name" value="HIS_KIN"/>
    <property type="match status" value="1"/>
</dbReference>
<feature type="transmembrane region" description="Helical" evidence="8">
    <location>
        <begin position="27"/>
        <end position="45"/>
    </location>
</feature>
<comment type="subcellular location">
    <subcellularLocation>
        <location evidence="2">Cell membrane</location>
    </subcellularLocation>
</comment>
<dbReference type="GO" id="GO:0016301">
    <property type="term" value="F:kinase activity"/>
    <property type="evidence" value="ECO:0007669"/>
    <property type="project" value="UniProtKB-KW"/>
</dbReference>
<evidence type="ECO:0000256" key="1">
    <source>
        <dbReference type="ARBA" id="ARBA00000085"/>
    </source>
</evidence>
<dbReference type="Gene3D" id="1.10.287.130">
    <property type="match status" value="1"/>
</dbReference>
<proteinExistence type="predicted"/>
<dbReference type="InterPro" id="IPR036890">
    <property type="entry name" value="HATPase_C_sf"/>
</dbReference>
<dbReference type="RefSeq" id="WP_344157800.1">
    <property type="nucleotide sequence ID" value="NZ_BAAAQR010000018.1"/>
</dbReference>
<comment type="catalytic activity">
    <reaction evidence="1">
        <text>ATP + protein L-histidine = ADP + protein N-phospho-L-histidine.</text>
        <dbReference type="EC" id="2.7.13.3"/>
    </reaction>
</comment>
<organism evidence="10 11">
    <name type="scientific">Nocardioides koreensis</name>
    <dbReference type="NCBI Taxonomy" id="433651"/>
    <lineage>
        <taxon>Bacteria</taxon>
        <taxon>Bacillati</taxon>
        <taxon>Actinomycetota</taxon>
        <taxon>Actinomycetes</taxon>
        <taxon>Propionibacteriales</taxon>
        <taxon>Nocardioidaceae</taxon>
        <taxon>Nocardioides</taxon>
    </lineage>
</organism>
<feature type="domain" description="Histidine kinase" evidence="9">
    <location>
        <begin position="335"/>
        <end position="551"/>
    </location>
</feature>
<name>A0ABN3A921_9ACTN</name>
<keyword evidence="5" id="KW-0808">Transferase</keyword>
<evidence type="ECO:0000259" key="9">
    <source>
        <dbReference type="PROSITE" id="PS50109"/>
    </source>
</evidence>
<dbReference type="EMBL" id="BAAAQR010000018">
    <property type="protein sequence ID" value="GAA2155945.1"/>
    <property type="molecule type" value="Genomic_DNA"/>
</dbReference>
<dbReference type="SMART" id="SM00387">
    <property type="entry name" value="HATPase_c"/>
    <property type="match status" value="1"/>
</dbReference>
<keyword evidence="8" id="KW-0812">Transmembrane</keyword>
<evidence type="ECO:0000313" key="11">
    <source>
        <dbReference type="Proteomes" id="UP001501771"/>
    </source>
</evidence>
<dbReference type="InterPro" id="IPR005467">
    <property type="entry name" value="His_kinase_dom"/>
</dbReference>
<dbReference type="InterPro" id="IPR036097">
    <property type="entry name" value="HisK_dim/P_sf"/>
</dbReference>
<dbReference type="EC" id="2.7.13.3" evidence="3"/>
<evidence type="ECO:0000256" key="7">
    <source>
        <dbReference type="ARBA" id="ARBA00023012"/>
    </source>
</evidence>
<keyword evidence="8" id="KW-0472">Membrane</keyword>
<dbReference type="SUPFAM" id="SSF55785">
    <property type="entry name" value="PYP-like sensor domain (PAS domain)"/>
    <property type="match status" value="1"/>
</dbReference>
<keyword evidence="4" id="KW-0597">Phosphoprotein</keyword>
<dbReference type="InterPro" id="IPR013656">
    <property type="entry name" value="PAS_4"/>
</dbReference>
<dbReference type="SMART" id="SM00388">
    <property type="entry name" value="HisKA"/>
    <property type="match status" value="1"/>
</dbReference>
<keyword evidence="11" id="KW-1185">Reference proteome</keyword>
<keyword evidence="8" id="KW-1133">Transmembrane helix</keyword>
<reference evidence="10 11" key="1">
    <citation type="journal article" date="2019" name="Int. J. Syst. Evol. Microbiol.">
        <title>The Global Catalogue of Microorganisms (GCM) 10K type strain sequencing project: providing services to taxonomists for standard genome sequencing and annotation.</title>
        <authorList>
            <consortium name="The Broad Institute Genomics Platform"/>
            <consortium name="The Broad Institute Genome Sequencing Center for Infectious Disease"/>
            <person name="Wu L."/>
            <person name="Ma J."/>
        </authorList>
    </citation>
    <scope>NUCLEOTIDE SEQUENCE [LARGE SCALE GENOMIC DNA]</scope>
    <source>
        <strain evidence="10 11">JCM 16022</strain>
    </source>
</reference>
<evidence type="ECO:0000313" key="10">
    <source>
        <dbReference type="EMBL" id="GAA2155945.1"/>
    </source>
</evidence>
<feature type="transmembrane region" description="Helical" evidence="8">
    <location>
        <begin position="52"/>
        <end position="76"/>
    </location>
</feature>
<feature type="transmembrane region" description="Helical" evidence="8">
    <location>
        <begin position="125"/>
        <end position="146"/>
    </location>
</feature>
<dbReference type="InterPro" id="IPR050736">
    <property type="entry name" value="Sensor_HK_Regulatory"/>
</dbReference>
<evidence type="ECO:0000256" key="4">
    <source>
        <dbReference type="ARBA" id="ARBA00022553"/>
    </source>
</evidence>
<dbReference type="InterPro" id="IPR003594">
    <property type="entry name" value="HATPase_dom"/>
</dbReference>
<dbReference type="Proteomes" id="UP001501771">
    <property type="component" value="Unassembled WGS sequence"/>
</dbReference>
<dbReference type="Pfam" id="PF02518">
    <property type="entry name" value="HATPase_c"/>
    <property type="match status" value="1"/>
</dbReference>
<dbReference type="Pfam" id="PF08448">
    <property type="entry name" value="PAS_4"/>
    <property type="match status" value="1"/>
</dbReference>
<keyword evidence="7" id="KW-0902">Two-component regulatory system</keyword>
<dbReference type="CDD" id="cd00075">
    <property type="entry name" value="HATPase"/>
    <property type="match status" value="1"/>
</dbReference>
<evidence type="ECO:0000256" key="8">
    <source>
        <dbReference type="SAM" id="Phobius"/>
    </source>
</evidence>
<dbReference type="SUPFAM" id="SSF55874">
    <property type="entry name" value="ATPase domain of HSP90 chaperone/DNA topoisomerase II/histidine kinase"/>
    <property type="match status" value="1"/>
</dbReference>
<evidence type="ECO:0000256" key="2">
    <source>
        <dbReference type="ARBA" id="ARBA00004236"/>
    </source>
</evidence>
<dbReference type="InterPro" id="IPR003661">
    <property type="entry name" value="HisK_dim/P_dom"/>
</dbReference>